<dbReference type="PANTHER" id="PTHR35771">
    <property type="entry name" value="TRANSMEMBRANE PROTEIN-RELATED"/>
    <property type="match status" value="1"/>
</dbReference>
<evidence type="ECO:0000313" key="4">
    <source>
        <dbReference type="Proteomes" id="UP000322667"/>
    </source>
</evidence>
<keyword evidence="2" id="KW-1133">Transmembrane helix</keyword>
<accession>A0A5D2RJC6</accession>
<feature type="transmembrane region" description="Helical" evidence="2">
    <location>
        <begin position="17"/>
        <end position="41"/>
    </location>
</feature>
<sequence>MYDLGDEVTIESYRIPWLIWIQIIILLLLMLLLYGFTLFAFDLPETSSSSSSSSPDSQLGKLPGFKQTTTFSSQISVIERQSIRGEIGTAKTRSRRMVRGEEMEGSSRKEPNQQELDLHPCHYFRLAKLAFLKCLGLDSDHNNNTSITEQRNQR</sequence>
<gene>
    <name evidence="3" type="ORF">ES332_A02G163500v1</name>
</gene>
<dbReference type="AlphaFoldDB" id="A0A5D2RJC6"/>
<dbReference type="Proteomes" id="UP000322667">
    <property type="component" value="Chromosome A02"/>
</dbReference>
<evidence type="ECO:0000256" key="2">
    <source>
        <dbReference type="SAM" id="Phobius"/>
    </source>
</evidence>
<name>A0A5D2RJC6_GOSTO</name>
<feature type="region of interest" description="Disordered" evidence="1">
    <location>
        <begin position="86"/>
        <end position="114"/>
    </location>
</feature>
<feature type="compositionally biased region" description="Basic and acidic residues" evidence="1">
    <location>
        <begin position="98"/>
        <end position="114"/>
    </location>
</feature>
<proteinExistence type="predicted"/>
<dbReference type="PANTHER" id="PTHR35771:SF3">
    <property type="entry name" value="TRANSMEMBRANE PROTEIN"/>
    <property type="match status" value="1"/>
</dbReference>
<keyword evidence="2" id="KW-0812">Transmembrane</keyword>
<keyword evidence="2" id="KW-0472">Membrane</keyword>
<organism evidence="3 4">
    <name type="scientific">Gossypium tomentosum</name>
    <name type="common">Hawaiian cotton</name>
    <name type="synonym">Gossypium sandvicense</name>
    <dbReference type="NCBI Taxonomy" id="34277"/>
    <lineage>
        <taxon>Eukaryota</taxon>
        <taxon>Viridiplantae</taxon>
        <taxon>Streptophyta</taxon>
        <taxon>Embryophyta</taxon>
        <taxon>Tracheophyta</taxon>
        <taxon>Spermatophyta</taxon>
        <taxon>Magnoliopsida</taxon>
        <taxon>eudicotyledons</taxon>
        <taxon>Gunneridae</taxon>
        <taxon>Pentapetalae</taxon>
        <taxon>rosids</taxon>
        <taxon>malvids</taxon>
        <taxon>Malvales</taxon>
        <taxon>Malvaceae</taxon>
        <taxon>Malvoideae</taxon>
        <taxon>Gossypium</taxon>
    </lineage>
</organism>
<reference evidence="3 4" key="1">
    <citation type="submission" date="2019-07" db="EMBL/GenBank/DDBJ databases">
        <title>WGS assembly of Gossypium tomentosum.</title>
        <authorList>
            <person name="Chen Z.J."/>
            <person name="Sreedasyam A."/>
            <person name="Ando A."/>
            <person name="Song Q."/>
            <person name="De L."/>
            <person name="Hulse-Kemp A."/>
            <person name="Ding M."/>
            <person name="Ye W."/>
            <person name="Kirkbride R."/>
            <person name="Jenkins J."/>
            <person name="Plott C."/>
            <person name="Lovell J."/>
            <person name="Lin Y.-M."/>
            <person name="Vaughn R."/>
            <person name="Liu B."/>
            <person name="Li W."/>
            <person name="Simpson S."/>
            <person name="Scheffler B."/>
            <person name="Saski C."/>
            <person name="Grover C."/>
            <person name="Hu G."/>
            <person name="Conover J."/>
            <person name="Carlson J."/>
            <person name="Shu S."/>
            <person name="Boston L."/>
            <person name="Williams M."/>
            <person name="Peterson D."/>
            <person name="Mcgee K."/>
            <person name="Jones D."/>
            <person name="Wendel J."/>
            <person name="Stelly D."/>
            <person name="Grimwood J."/>
            <person name="Schmutz J."/>
        </authorList>
    </citation>
    <scope>NUCLEOTIDE SEQUENCE [LARGE SCALE GENOMIC DNA]</scope>
    <source>
        <strain evidence="3">7179.01</strain>
    </source>
</reference>
<keyword evidence="4" id="KW-1185">Reference proteome</keyword>
<protein>
    <submittedName>
        <fullName evidence="3">Uncharacterized protein</fullName>
    </submittedName>
</protein>
<evidence type="ECO:0000256" key="1">
    <source>
        <dbReference type="SAM" id="MobiDB-lite"/>
    </source>
</evidence>
<dbReference type="EMBL" id="CM017611">
    <property type="protein sequence ID" value="TYI40452.1"/>
    <property type="molecule type" value="Genomic_DNA"/>
</dbReference>
<evidence type="ECO:0000313" key="3">
    <source>
        <dbReference type="EMBL" id="TYI40452.1"/>
    </source>
</evidence>